<proteinExistence type="predicted"/>
<gene>
    <name evidence="7" type="ORF">PQ455_10125</name>
</gene>
<feature type="transmembrane region" description="Helical" evidence="6">
    <location>
        <begin position="345"/>
        <end position="371"/>
    </location>
</feature>
<feature type="transmembrane region" description="Helical" evidence="6">
    <location>
        <begin position="54"/>
        <end position="75"/>
    </location>
</feature>
<keyword evidence="2" id="KW-0813">Transport</keyword>
<evidence type="ECO:0000256" key="6">
    <source>
        <dbReference type="SAM" id="Phobius"/>
    </source>
</evidence>
<feature type="transmembrane region" description="Helical" evidence="6">
    <location>
        <begin position="442"/>
        <end position="460"/>
    </location>
</feature>
<dbReference type="Proteomes" id="UP001220395">
    <property type="component" value="Chromosome"/>
</dbReference>
<comment type="subcellular location">
    <subcellularLocation>
        <location evidence="1">Membrane</location>
        <topology evidence="1">Multi-pass membrane protein</topology>
    </subcellularLocation>
</comment>
<keyword evidence="3 6" id="KW-0812">Transmembrane</keyword>
<feature type="transmembrane region" description="Helical" evidence="6">
    <location>
        <begin position="305"/>
        <end position="325"/>
    </location>
</feature>
<keyword evidence="5 6" id="KW-0472">Membrane</keyword>
<dbReference type="Gene3D" id="1.20.1250.20">
    <property type="entry name" value="MFS general substrate transporter like domains"/>
    <property type="match status" value="1"/>
</dbReference>
<reference evidence="7 8" key="1">
    <citation type="submission" date="2023-02" db="EMBL/GenBank/DDBJ databases">
        <title>Genome sequence of Sphingomonas naphthae.</title>
        <authorList>
            <person name="Kim S."/>
            <person name="Heo J."/>
            <person name="Kwon S.-W."/>
        </authorList>
    </citation>
    <scope>NUCLEOTIDE SEQUENCE [LARGE SCALE GENOMIC DNA]</scope>
    <source>
        <strain evidence="7 8">KACC 18716</strain>
    </source>
</reference>
<evidence type="ECO:0000256" key="5">
    <source>
        <dbReference type="ARBA" id="ARBA00023136"/>
    </source>
</evidence>
<evidence type="ECO:0000256" key="3">
    <source>
        <dbReference type="ARBA" id="ARBA00022692"/>
    </source>
</evidence>
<dbReference type="InterPro" id="IPR004752">
    <property type="entry name" value="AmpG_permease/AT-1"/>
</dbReference>
<feature type="transmembrane region" description="Helical" evidence="6">
    <location>
        <begin position="220"/>
        <end position="253"/>
    </location>
</feature>
<dbReference type="RefSeq" id="WP_273685953.1">
    <property type="nucleotide sequence ID" value="NZ_CP117411.1"/>
</dbReference>
<evidence type="ECO:0000256" key="2">
    <source>
        <dbReference type="ARBA" id="ARBA00022448"/>
    </source>
</evidence>
<feature type="transmembrane region" description="Helical" evidence="6">
    <location>
        <begin position="265"/>
        <end position="284"/>
    </location>
</feature>
<organism evidence="7 8">
    <name type="scientific">Sphingomonas naphthae</name>
    <dbReference type="NCBI Taxonomy" id="1813468"/>
    <lineage>
        <taxon>Bacteria</taxon>
        <taxon>Pseudomonadati</taxon>
        <taxon>Pseudomonadota</taxon>
        <taxon>Alphaproteobacteria</taxon>
        <taxon>Sphingomonadales</taxon>
        <taxon>Sphingomonadaceae</taxon>
        <taxon>Sphingomonas</taxon>
    </lineage>
</organism>
<evidence type="ECO:0000313" key="7">
    <source>
        <dbReference type="EMBL" id="WCT72005.1"/>
    </source>
</evidence>
<feature type="transmembrane region" description="Helical" evidence="6">
    <location>
        <begin position="378"/>
        <end position="399"/>
    </location>
</feature>
<keyword evidence="8" id="KW-1185">Reference proteome</keyword>
<accession>A0ABY7TFS7</accession>
<protein>
    <submittedName>
        <fullName evidence="7">Permease</fullName>
    </submittedName>
</protein>
<dbReference type="PANTHER" id="PTHR12778">
    <property type="entry name" value="SOLUTE CARRIER FAMILY 33 ACETYL-COA TRANSPORTER -RELATED"/>
    <property type="match status" value="1"/>
</dbReference>
<feature type="transmembrane region" description="Helical" evidence="6">
    <location>
        <begin position="472"/>
        <end position="491"/>
    </location>
</feature>
<evidence type="ECO:0000256" key="1">
    <source>
        <dbReference type="ARBA" id="ARBA00004141"/>
    </source>
</evidence>
<keyword evidence="4 6" id="KW-1133">Transmembrane helix</keyword>
<evidence type="ECO:0000313" key="8">
    <source>
        <dbReference type="Proteomes" id="UP001220395"/>
    </source>
</evidence>
<sequence length="498" mass="51658">MVIDARPRPGERAPMGHHHTKGRLALYLLLGVSAGLPLFMFSSILSLRLSEHKVGLVVIGFFAWVALLPTFKFLWAPLLDRVSVPGFGRFWGKRRGWIMLAQLGIFTSLCAMAFTATDRSLGVTALCAVLLAFWTTTLEIAADGWRIEIAPDQAEQGPIVAAYLWGYRSAMVVAGSGALIVADIAGWTGAYLAIAAGAFLPFPILAAMRPEGDGGGGRMVALATGLLASATILIGVAGATAAIGGVVLALAAGAGMSATTNVTPVVLLICLAPFVAMALALPAIRRAPADAPIRTSAAIGPYVDIFWRYGSGALVLLAFVSLYRMGDVLAMALAKPLVKGAGYTLTQMGLADGVVALAANMAGVGAGGWIATRWPQGWTLALGAMLAAIGNWAFVWLAHEPPGTAVLVIATFADQFGNGIAAAVFVVYLSMLVNPAWPGAQYAFLSGFAFLLPRLLAGAAGSMEASIGYDGFFLLSGGLSAASVLLLPLVMRVRARDA</sequence>
<dbReference type="PANTHER" id="PTHR12778:SF10">
    <property type="entry name" value="MAJOR FACILITATOR SUPERFAMILY DOMAIN-CONTAINING PROTEIN 3"/>
    <property type="match status" value="1"/>
</dbReference>
<dbReference type="EMBL" id="CP117411">
    <property type="protein sequence ID" value="WCT72005.1"/>
    <property type="molecule type" value="Genomic_DNA"/>
</dbReference>
<feature type="transmembrane region" description="Helical" evidence="6">
    <location>
        <begin position="188"/>
        <end position="208"/>
    </location>
</feature>
<evidence type="ECO:0000256" key="4">
    <source>
        <dbReference type="ARBA" id="ARBA00022989"/>
    </source>
</evidence>
<feature type="transmembrane region" description="Helical" evidence="6">
    <location>
        <begin position="121"/>
        <end position="141"/>
    </location>
</feature>
<feature type="transmembrane region" description="Helical" evidence="6">
    <location>
        <begin position="96"/>
        <end position="115"/>
    </location>
</feature>
<dbReference type="InterPro" id="IPR036259">
    <property type="entry name" value="MFS_trans_sf"/>
</dbReference>
<feature type="transmembrane region" description="Helical" evidence="6">
    <location>
        <begin position="405"/>
        <end position="430"/>
    </location>
</feature>
<name>A0ABY7TFS7_9SPHN</name>
<dbReference type="SUPFAM" id="SSF103473">
    <property type="entry name" value="MFS general substrate transporter"/>
    <property type="match status" value="2"/>
</dbReference>
<feature type="transmembrane region" description="Helical" evidence="6">
    <location>
        <begin position="24"/>
        <end position="48"/>
    </location>
</feature>